<proteinExistence type="predicted"/>
<keyword evidence="1" id="KW-1185">Reference proteome</keyword>
<evidence type="ECO:0000313" key="1">
    <source>
        <dbReference type="Proteomes" id="UP000790787"/>
    </source>
</evidence>
<name>A0AC58RPK5_TOBAC</name>
<protein>
    <submittedName>
        <fullName evidence="2">Mitochondrial protein AtMg00860</fullName>
    </submittedName>
</protein>
<dbReference type="Proteomes" id="UP000790787">
    <property type="component" value="Chromosome 7"/>
</dbReference>
<reference evidence="1" key="1">
    <citation type="journal article" date="2014" name="Nat. Commun.">
        <title>The tobacco genome sequence and its comparison with those of tomato and potato.</title>
        <authorList>
            <person name="Sierro N."/>
            <person name="Battey J.N."/>
            <person name="Ouadi S."/>
            <person name="Bakaher N."/>
            <person name="Bovet L."/>
            <person name="Willig A."/>
            <person name="Goepfert S."/>
            <person name="Peitsch M.C."/>
            <person name="Ivanov N.V."/>
        </authorList>
    </citation>
    <scope>NUCLEOTIDE SEQUENCE [LARGE SCALE GENOMIC DNA]</scope>
</reference>
<sequence>MPDNRSSAITVEYLGHYISAKGVATDPKKILVVQKWPTPTTLNQLRGFMELAGYCRRFIKGYGVISRLLTDLLKKDCFKWINEATHSFEELKRVLTSALVLALPNFDNPFIVETDACDMVLGVVLMLQGQPIAYLSKALSVKHLSSLYMTRNS</sequence>
<organism evidence="1 2">
    <name type="scientific">Nicotiana tabacum</name>
    <name type="common">Common tobacco</name>
    <dbReference type="NCBI Taxonomy" id="4097"/>
    <lineage>
        <taxon>Eukaryota</taxon>
        <taxon>Viridiplantae</taxon>
        <taxon>Streptophyta</taxon>
        <taxon>Embryophyta</taxon>
        <taxon>Tracheophyta</taxon>
        <taxon>Spermatophyta</taxon>
        <taxon>Magnoliopsida</taxon>
        <taxon>eudicotyledons</taxon>
        <taxon>Gunneridae</taxon>
        <taxon>Pentapetalae</taxon>
        <taxon>asterids</taxon>
        <taxon>lamiids</taxon>
        <taxon>Solanales</taxon>
        <taxon>Solanaceae</taxon>
        <taxon>Nicotianoideae</taxon>
        <taxon>Nicotianeae</taxon>
        <taxon>Nicotiana</taxon>
    </lineage>
</organism>
<evidence type="ECO:0000313" key="2">
    <source>
        <dbReference type="RefSeq" id="XP_075074674.1"/>
    </source>
</evidence>
<gene>
    <name evidence="2" type="primary">LOC142162244</name>
</gene>
<reference evidence="2" key="2">
    <citation type="submission" date="2025-08" db="UniProtKB">
        <authorList>
            <consortium name="RefSeq"/>
        </authorList>
    </citation>
    <scope>IDENTIFICATION</scope>
    <source>
        <tissue evidence="2">Leaf</tissue>
    </source>
</reference>
<dbReference type="RefSeq" id="XP_075074674.1">
    <property type="nucleotide sequence ID" value="XM_075218573.1"/>
</dbReference>
<accession>A0AC58RPK5</accession>